<evidence type="ECO:0000256" key="9">
    <source>
        <dbReference type="SAM" id="MobiDB-lite"/>
    </source>
</evidence>
<dbReference type="PANTHER" id="PTHR46179:SF13">
    <property type="entry name" value="C2H2-TYPE DOMAIN-CONTAINING PROTEIN"/>
    <property type="match status" value="1"/>
</dbReference>
<evidence type="ECO:0000256" key="8">
    <source>
        <dbReference type="PROSITE-ProRule" id="PRU00042"/>
    </source>
</evidence>
<dbReference type="InterPro" id="IPR051061">
    <property type="entry name" value="Zinc_finger_trans_reg"/>
</dbReference>
<protein>
    <submittedName>
        <fullName evidence="12">C2H2-type domain-containing protein</fullName>
    </submittedName>
</protein>
<comment type="subcellular location">
    <subcellularLocation>
        <location evidence="1">Nucleus</location>
    </subcellularLocation>
</comment>
<keyword evidence="4" id="KW-0862">Zinc</keyword>
<dbReference type="GO" id="GO:0006357">
    <property type="term" value="P:regulation of transcription by RNA polymerase II"/>
    <property type="evidence" value="ECO:0007669"/>
    <property type="project" value="TreeGrafter"/>
</dbReference>
<feature type="domain" description="C2H2-type" evidence="10">
    <location>
        <begin position="93"/>
        <end position="121"/>
    </location>
</feature>
<dbReference type="WBParaSite" id="PSAMB.scaffold172size69389.g2872.t1">
    <property type="protein sequence ID" value="PSAMB.scaffold172size69389.g2872.t1"/>
    <property type="gene ID" value="PSAMB.scaffold172size69389.g2872"/>
</dbReference>
<evidence type="ECO:0000259" key="10">
    <source>
        <dbReference type="PROSITE" id="PS50157"/>
    </source>
</evidence>
<evidence type="ECO:0000313" key="11">
    <source>
        <dbReference type="Proteomes" id="UP000887566"/>
    </source>
</evidence>
<evidence type="ECO:0000256" key="5">
    <source>
        <dbReference type="ARBA" id="ARBA00023015"/>
    </source>
</evidence>
<dbReference type="Proteomes" id="UP000887566">
    <property type="component" value="Unplaced"/>
</dbReference>
<dbReference type="PROSITE" id="PS00028">
    <property type="entry name" value="ZINC_FINGER_C2H2_1"/>
    <property type="match status" value="5"/>
</dbReference>
<dbReference type="InterPro" id="IPR013087">
    <property type="entry name" value="Znf_C2H2_type"/>
</dbReference>
<dbReference type="PANTHER" id="PTHR46179">
    <property type="entry name" value="ZINC FINGER PROTEIN"/>
    <property type="match status" value="1"/>
</dbReference>
<dbReference type="PROSITE" id="PS50157">
    <property type="entry name" value="ZINC_FINGER_C2H2_2"/>
    <property type="match status" value="3"/>
</dbReference>
<dbReference type="AlphaFoldDB" id="A0A914VAP7"/>
<sequence>MAKFKKQPASSLSKSYELCNVFQCTRQYCKQIFNDFEELRKHHEFVHGNDEGYQLISCHVCRASFDSQIKLDLHKKTHANILDGGVKKTVVMRKCPHCTIQLNTKASLEQHIRACHSGKSLPIDLRKLQQPAALSPKKPSPKNKTSGRQVPLLSGSVNKLQSSGAIHASDIMEASFSRADSSEPLGSNSVPVEGLTEVSPLPDDEQNLFNIMRIAALASSEAASTSSQPTNRAYSARGNHFTSFKTYSCQKCGTSFKNRCSLTLHEMKHKQNESDFRCTAPKCYCAYKSKKKLRSHMTRSHPELFGKNANKMCGGVGFEALMNGGHFGMCSSGDDLLEDDESLQTPERTTEILIIPKYATAADDAVHARSSSSLVGFADAKVEVTEGVCGDSLIVDEGMSDESDDQDTSRTRGRRRSEMEAAAYEQSREKSIKTSLDELKPSLSAVSAIAIEFEQLDKALSCPSAFL</sequence>
<feature type="domain" description="C2H2-type" evidence="10">
    <location>
        <begin position="22"/>
        <end position="52"/>
    </location>
</feature>
<keyword evidence="7" id="KW-0539">Nucleus</keyword>
<dbReference type="SMART" id="SM00355">
    <property type="entry name" value="ZnF_C2H2"/>
    <property type="match status" value="5"/>
</dbReference>
<dbReference type="GO" id="GO:0005634">
    <property type="term" value="C:nucleus"/>
    <property type="evidence" value="ECO:0007669"/>
    <property type="project" value="UniProtKB-SubCell"/>
</dbReference>
<keyword evidence="2" id="KW-0479">Metal-binding</keyword>
<keyword evidence="3 8" id="KW-0863">Zinc-finger</keyword>
<organism evidence="11 12">
    <name type="scientific">Plectus sambesii</name>
    <dbReference type="NCBI Taxonomy" id="2011161"/>
    <lineage>
        <taxon>Eukaryota</taxon>
        <taxon>Metazoa</taxon>
        <taxon>Ecdysozoa</taxon>
        <taxon>Nematoda</taxon>
        <taxon>Chromadorea</taxon>
        <taxon>Plectida</taxon>
        <taxon>Plectina</taxon>
        <taxon>Plectoidea</taxon>
        <taxon>Plectidae</taxon>
        <taxon>Plectus</taxon>
    </lineage>
</organism>
<dbReference type="InterPro" id="IPR036236">
    <property type="entry name" value="Znf_C2H2_sf"/>
</dbReference>
<reference evidence="12" key="1">
    <citation type="submission" date="2022-11" db="UniProtKB">
        <authorList>
            <consortium name="WormBaseParasite"/>
        </authorList>
    </citation>
    <scope>IDENTIFICATION</scope>
</reference>
<feature type="region of interest" description="Disordered" evidence="9">
    <location>
        <begin position="132"/>
        <end position="154"/>
    </location>
</feature>
<keyword evidence="5" id="KW-0805">Transcription regulation</keyword>
<dbReference type="Gene3D" id="3.30.160.60">
    <property type="entry name" value="Classic Zinc Finger"/>
    <property type="match status" value="2"/>
</dbReference>
<evidence type="ECO:0000256" key="3">
    <source>
        <dbReference type="ARBA" id="ARBA00022771"/>
    </source>
</evidence>
<dbReference type="GO" id="GO:0008270">
    <property type="term" value="F:zinc ion binding"/>
    <property type="evidence" value="ECO:0007669"/>
    <property type="project" value="UniProtKB-KW"/>
</dbReference>
<proteinExistence type="predicted"/>
<keyword evidence="11" id="KW-1185">Reference proteome</keyword>
<evidence type="ECO:0000256" key="6">
    <source>
        <dbReference type="ARBA" id="ARBA00023163"/>
    </source>
</evidence>
<accession>A0A914VAP7</accession>
<dbReference type="Pfam" id="PF00096">
    <property type="entry name" value="zf-C2H2"/>
    <property type="match status" value="1"/>
</dbReference>
<name>A0A914VAP7_9BILA</name>
<keyword evidence="6" id="KW-0804">Transcription</keyword>
<evidence type="ECO:0000256" key="4">
    <source>
        <dbReference type="ARBA" id="ARBA00022833"/>
    </source>
</evidence>
<evidence type="ECO:0000256" key="7">
    <source>
        <dbReference type="ARBA" id="ARBA00023242"/>
    </source>
</evidence>
<evidence type="ECO:0000256" key="1">
    <source>
        <dbReference type="ARBA" id="ARBA00004123"/>
    </source>
</evidence>
<feature type="region of interest" description="Disordered" evidence="9">
    <location>
        <begin position="394"/>
        <end position="431"/>
    </location>
</feature>
<dbReference type="SUPFAM" id="SSF57667">
    <property type="entry name" value="beta-beta-alpha zinc fingers"/>
    <property type="match status" value="1"/>
</dbReference>
<evidence type="ECO:0000256" key="2">
    <source>
        <dbReference type="ARBA" id="ARBA00022723"/>
    </source>
</evidence>
<feature type="domain" description="C2H2-type" evidence="10">
    <location>
        <begin position="247"/>
        <end position="274"/>
    </location>
</feature>
<evidence type="ECO:0000313" key="12">
    <source>
        <dbReference type="WBParaSite" id="PSAMB.scaffold172size69389.g2872.t1"/>
    </source>
</evidence>